<keyword evidence="2" id="KW-0479">Metal-binding</keyword>
<keyword evidence="3" id="KW-0460">Magnesium</keyword>
<evidence type="ECO:0000313" key="4">
    <source>
        <dbReference type="EMBL" id="CAL4888286.1"/>
    </source>
</evidence>
<dbReference type="Gene3D" id="1.10.1200.270">
    <property type="entry name" value="Methyltransferase, alpha-helical capping domain"/>
    <property type="match status" value="1"/>
</dbReference>
<gene>
    <name evidence="4" type="ORF">URODEC1_LOCUS2151</name>
</gene>
<dbReference type="Gene3D" id="3.40.50.150">
    <property type="entry name" value="Vaccinia Virus protein VP39"/>
    <property type="match status" value="1"/>
</dbReference>
<evidence type="ECO:0000256" key="3">
    <source>
        <dbReference type="ARBA" id="ARBA00022842"/>
    </source>
</evidence>
<keyword evidence="5" id="KW-1185">Reference proteome</keyword>
<accession>A0ABC8VD08</accession>
<comment type="similarity">
    <text evidence="1">Belongs to the methyltransferase superfamily. Type-7 methyltransferase family. SABATH subfamily.</text>
</comment>
<organism evidence="4 5">
    <name type="scientific">Urochloa decumbens</name>
    <dbReference type="NCBI Taxonomy" id="240449"/>
    <lineage>
        <taxon>Eukaryota</taxon>
        <taxon>Viridiplantae</taxon>
        <taxon>Streptophyta</taxon>
        <taxon>Embryophyta</taxon>
        <taxon>Tracheophyta</taxon>
        <taxon>Spermatophyta</taxon>
        <taxon>Magnoliopsida</taxon>
        <taxon>Liliopsida</taxon>
        <taxon>Poales</taxon>
        <taxon>Poaceae</taxon>
        <taxon>PACMAD clade</taxon>
        <taxon>Panicoideae</taxon>
        <taxon>Panicodae</taxon>
        <taxon>Paniceae</taxon>
        <taxon>Melinidinae</taxon>
        <taxon>Urochloa</taxon>
    </lineage>
</organism>
<protein>
    <submittedName>
        <fullName evidence="4">Uncharacterized protein</fullName>
    </submittedName>
</protein>
<dbReference type="Proteomes" id="UP001497457">
    <property type="component" value="Chromosome 1b"/>
</dbReference>
<dbReference type="Pfam" id="PF03492">
    <property type="entry name" value="Methyltransf_7"/>
    <property type="match status" value="1"/>
</dbReference>
<dbReference type="InterPro" id="IPR029063">
    <property type="entry name" value="SAM-dependent_MTases_sf"/>
</dbReference>
<proteinExistence type="inferred from homology"/>
<reference evidence="4" key="1">
    <citation type="submission" date="2024-10" db="EMBL/GenBank/DDBJ databases">
        <authorList>
            <person name="Ryan C."/>
        </authorList>
    </citation>
    <scope>NUCLEOTIDE SEQUENCE [LARGE SCALE GENOMIC DNA]</scope>
</reference>
<dbReference type="InterPro" id="IPR005299">
    <property type="entry name" value="MeTrfase_7"/>
</dbReference>
<dbReference type="GO" id="GO:0046872">
    <property type="term" value="F:metal ion binding"/>
    <property type="evidence" value="ECO:0007669"/>
    <property type="project" value="UniProtKB-KW"/>
</dbReference>
<dbReference type="InterPro" id="IPR042086">
    <property type="entry name" value="MeTrfase_capping"/>
</dbReference>
<dbReference type="SUPFAM" id="SSF53335">
    <property type="entry name" value="S-adenosyl-L-methionine-dependent methyltransferases"/>
    <property type="match status" value="1"/>
</dbReference>
<sequence length="442" mass="49065">MAMFRTCSLSASCYTPPIPTRLCTQRLQRGLITSPFLVRSSALATPAASMLSGRCAPPQALTVERDLHMATGDGENSYAANSIFQRKTVMETWPELQNAVKDVLKSLSPGSTMVAADLGCSSGPNTLLVVSEVMSTIRTHPLNSKRTHVREMADNGHAIEVKFFLNDLPGNDFNLVFRSLSEQLHSLAAVEEMAATPCYVAGLPGSMYTRIFPCQSVHLFHSSHCLIWRSKVPEDLSNGTYVNGDNIYIGKTTPQVAVKLFREQFEKDFELFLTLRYKELVSGGRMVLTFAARKRGELPMHGGVARVWEVLSEALQHLVQKGRVEKKKLSSFNMPYYAPSVDEVTQLIKKNDLFDIEDIRLFESNWDALDDSDGNVVPNCSSSAENIAKIIRAGIEPLIINHFGEDILDELFMVYNSILSKNLEKGKAMCPVIVVSLKKSKH</sequence>
<name>A0ABC8VD08_9POAL</name>
<dbReference type="AlphaFoldDB" id="A0ABC8VD08"/>
<dbReference type="PANTHER" id="PTHR31009">
    <property type="entry name" value="S-ADENOSYL-L-METHIONINE:CARBOXYL METHYLTRANSFERASE FAMILY PROTEIN"/>
    <property type="match status" value="1"/>
</dbReference>
<dbReference type="EMBL" id="OZ075111">
    <property type="protein sequence ID" value="CAL4888286.1"/>
    <property type="molecule type" value="Genomic_DNA"/>
</dbReference>
<evidence type="ECO:0000313" key="5">
    <source>
        <dbReference type="Proteomes" id="UP001497457"/>
    </source>
</evidence>
<evidence type="ECO:0000256" key="2">
    <source>
        <dbReference type="ARBA" id="ARBA00022723"/>
    </source>
</evidence>
<evidence type="ECO:0000256" key="1">
    <source>
        <dbReference type="ARBA" id="ARBA00008908"/>
    </source>
</evidence>